<comment type="caution">
    <text evidence="1">The sequence shown here is derived from an EMBL/GenBank/DDBJ whole genome shotgun (WGS) entry which is preliminary data.</text>
</comment>
<organism evidence="1 2">
    <name type="scientific">Methylocella tundrae</name>
    <dbReference type="NCBI Taxonomy" id="227605"/>
    <lineage>
        <taxon>Bacteria</taxon>
        <taxon>Pseudomonadati</taxon>
        <taxon>Pseudomonadota</taxon>
        <taxon>Alphaproteobacteria</taxon>
        <taxon>Hyphomicrobiales</taxon>
        <taxon>Beijerinckiaceae</taxon>
        <taxon>Methylocella</taxon>
    </lineage>
</organism>
<keyword evidence="2" id="KW-1185">Reference proteome</keyword>
<proteinExistence type="predicted"/>
<sequence length="305" mass="31457">MSGSLPPISDEDLHGFVDGEISPERRRAVEAFLASSPADVERVDSWRRQGDIMRAAFARVEAEPPPPSLLLPSPARKRTLFCLLRAGADQPANGSQNASSSSGWRAAAAAIRSGLSKRRSTLAAFAAGAITAFVGIFIADRLHAPPFSDNIHAPAADKGLAERTLSALSAFKPSRIANSSSAAAGKPALAPNQNTLVIPNLSAAGLTLVGVRAAPGLAGPEADSMLCLFYAKAAEPPFALCVARDGNGGAPGFHISGQFPGNGGASVISWRQADAVYSLAGAVPEAKLRELANRVSAEVAAFDAR</sequence>
<dbReference type="Proteomes" id="UP000485880">
    <property type="component" value="Unassembled WGS sequence"/>
</dbReference>
<keyword evidence="1" id="KW-0472">Membrane</keyword>
<dbReference type="EMBL" id="CABFMQ020000098">
    <property type="protein sequence ID" value="VTZ51504.1"/>
    <property type="molecule type" value="Genomic_DNA"/>
</dbReference>
<name>A0A8B6M9C3_METTU</name>
<dbReference type="AlphaFoldDB" id="A0A8B6M9C3"/>
<evidence type="ECO:0000313" key="1">
    <source>
        <dbReference type="EMBL" id="VTZ51504.1"/>
    </source>
</evidence>
<dbReference type="RefSeq" id="WP_174513293.1">
    <property type="nucleotide sequence ID" value="NZ_CABFMQ020000098.1"/>
</dbReference>
<accession>A0A8B6M9C3</accession>
<keyword evidence="1" id="KW-0812">Transmembrane</keyword>
<evidence type="ECO:0000313" key="2">
    <source>
        <dbReference type="Proteomes" id="UP000485880"/>
    </source>
</evidence>
<protein>
    <submittedName>
        <fullName evidence="1">Putative transmembrane anti-sigma factor</fullName>
    </submittedName>
</protein>
<reference evidence="1 2" key="1">
    <citation type="submission" date="2019-05" db="EMBL/GenBank/DDBJ databases">
        <authorList>
            <person name="Farhan Ul Haque M."/>
        </authorList>
    </citation>
    <scope>NUCLEOTIDE SEQUENCE [LARGE SCALE GENOMIC DNA]</scope>
    <source>
        <strain evidence="1">2</strain>
    </source>
</reference>
<gene>
    <name evidence="1" type="ORF">MPC4_40101</name>
</gene>